<dbReference type="AlphaFoldDB" id="A0A4C1ZDC7"/>
<evidence type="ECO:0000313" key="1">
    <source>
        <dbReference type="EMBL" id="GBP84605.1"/>
    </source>
</evidence>
<keyword evidence="2" id="KW-1185">Reference proteome</keyword>
<sequence>MSRTAAALLASCRNLTGHTFDCSPDPTSVFNPSSVLRFGPGPACGSVPIRFYSCDVRNSLPHPAFNPDFATSHNSDLDEAGGKDYIKGYVYEIDKLRNYLADNYEYWYVYVSVERYGSRYIAAPPGGELRQWE</sequence>
<dbReference type="EMBL" id="BGZK01001690">
    <property type="protein sequence ID" value="GBP84605.1"/>
    <property type="molecule type" value="Genomic_DNA"/>
</dbReference>
<dbReference type="Proteomes" id="UP000299102">
    <property type="component" value="Unassembled WGS sequence"/>
</dbReference>
<name>A0A4C1ZDC7_EUMVA</name>
<reference evidence="1 2" key="1">
    <citation type="journal article" date="2019" name="Commun. Biol.">
        <title>The bagworm genome reveals a unique fibroin gene that provides high tensile strength.</title>
        <authorList>
            <person name="Kono N."/>
            <person name="Nakamura H."/>
            <person name="Ohtoshi R."/>
            <person name="Tomita M."/>
            <person name="Numata K."/>
            <person name="Arakawa K."/>
        </authorList>
    </citation>
    <scope>NUCLEOTIDE SEQUENCE [LARGE SCALE GENOMIC DNA]</scope>
</reference>
<gene>
    <name evidence="1" type="ORF">EVAR_55309_1</name>
</gene>
<protein>
    <submittedName>
        <fullName evidence="1">Uncharacterized protein</fullName>
    </submittedName>
</protein>
<dbReference type="OrthoDB" id="10070851at2759"/>
<comment type="caution">
    <text evidence="1">The sequence shown here is derived from an EMBL/GenBank/DDBJ whole genome shotgun (WGS) entry which is preliminary data.</text>
</comment>
<proteinExistence type="predicted"/>
<evidence type="ECO:0000313" key="2">
    <source>
        <dbReference type="Proteomes" id="UP000299102"/>
    </source>
</evidence>
<organism evidence="1 2">
    <name type="scientific">Eumeta variegata</name>
    <name type="common">Bagworm moth</name>
    <name type="synonym">Eumeta japonica</name>
    <dbReference type="NCBI Taxonomy" id="151549"/>
    <lineage>
        <taxon>Eukaryota</taxon>
        <taxon>Metazoa</taxon>
        <taxon>Ecdysozoa</taxon>
        <taxon>Arthropoda</taxon>
        <taxon>Hexapoda</taxon>
        <taxon>Insecta</taxon>
        <taxon>Pterygota</taxon>
        <taxon>Neoptera</taxon>
        <taxon>Endopterygota</taxon>
        <taxon>Lepidoptera</taxon>
        <taxon>Glossata</taxon>
        <taxon>Ditrysia</taxon>
        <taxon>Tineoidea</taxon>
        <taxon>Psychidae</taxon>
        <taxon>Oiketicinae</taxon>
        <taxon>Eumeta</taxon>
    </lineage>
</organism>
<accession>A0A4C1ZDC7</accession>